<dbReference type="InterPro" id="IPR013103">
    <property type="entry name" value="RVT_2"/>
</dbReference>
<gene>
    <name evidence="4" type="ORF">D0Y65_046348</name>
</gene>
<keyword evidence="1" id="KW-1133">Transmembrane helix</keyword>
<feature type="non-terminal residue" evidence="4">
    <location>
        <position position="1"/>
    </location>
</feature>
<proteinExistence type="predicted"/>
<dbReference type="PANTHER" id="PTHR47487">
    <property type="entry name" value="OS06G0651300 PROTEIN-RELATED"/>
    <property type="match status" value="1"/>
</dbReference>
<keyword evidence="1" id="KW-0812">Transmembrane</keyword>
<protein>
    <submittedName>
        <fullName evidence="4">Retrovirus-related Pol polyprotein from transposon TNT 1-94</fullName>
        <ecNumber evidence="4">2.7.7.7</ecNumber>
    </submittedName>
</protein>
<sequence length="535" mass="61912">THHYGPKRNTVIPHAIDDNENSLFGLQKKPKQQDWICTLCQTITTSEKCLNDHLKALFFILFLNTFIPSVSSFNYYISMEFKYCDCQNQRTSSPTPRPFPTLTYKNSDISKRSSQDMSFPNVGVCQYQPSITPRIRENADTAGVEERRDRREIIANEMIWRRGLKEKVLGISMQGLGMFSFGEPISMSFNPRMNSINHVNNADKDTRQFSTLTNKDKIIILAMDALEIYYNEVKGQLDIKVKIIRYDRGDEYYGRYDETGQHPGPFAKLVQKRAFVCNTQFPLLNRVPSKVVPKTPFELWTNRIPSIRHLHVWGCQAEIRIYNPQERKLDARTISGYFIGYPEKLKGYMFYCSDHSMRIVKTGNARFIGNDEISGSTVPREMEIKEVRVIIMALVAHYDLELHQMDVKTAFLNGDLEENVCMDQPMGFSVEGKEHIVCKLKKSIYSLKVSGSKVIFLILYIGDILLATNDLGLLHETKKFLSRNFEVKDMGEKKSKQEWRCTLCHINATSEKDLNDHGQEKKNVRLKKHLRKLKK</sequence>
<dbReference type="EC" id="2.7.7.7" evidence="4"/>
<name>A0A445G8Z0_GLYSO</name>
<feature type="transmembrane region" description="Helical" evidence="1">
    <location>
        <begin position="56"/>
        <end position="77"/>
    </location>
</feature>
<feature type="domain" description="Reverse transcriptase Ty1/copia-type" evidence="2">
    <location>
        <begin position="355"/>
        <end position="451"/>
    </location>
</feature>
<dbReference type="Pfam" id="PF07727">
    <property type="entry name" value="RVT_2"/>
    <property type="match status" value="1"/>
</dbReference>
<keyword evidence="1" id="KW-0472">Membrane</keyword>
<dbReference type="AlphaFoldDB" id="A0A445G8Z0"/>
<keyword evidence="5" id="KW-1185">Reference proteome</keyword>
<comment type="caution">
    <text evidence="4">The sequence shown here is derived from an EMBL/GenBank/DDBJ whole genome shotgun (WGS) entry which is preliminary data.</text>
</comment>
<dbReference type="PANTHER" id="PTHR47487:SF8">
    <property type="entry name" value="OS08G0270900 PROTEIN"/>
    <property type="match status" value="1"/>
</dbReference>
<keyword evidence="4" id="KW-0548">Nucleotidyltransferase</keyword>
<evidence type="ECO:0000259" key="2">
    <source>
        <dbReference type="Pfam" id="PF07727"/>
    </source>
</evidence>
<evidence type="ECO:0000259" key="3">
    <source>
        <dbReference type="Pfam" id="PF12874"/>
    </source>
</evidence>
<feature type="domain" description="C2H2-type" evidence="3">
    <location>
        <begin position="499"/>
        <end position="517"/>
    </location>
</feature>
<feature type="domain" description="C2H2-type" evidence="3">
    <location>
        <begin position="35"/>
        <end position="55"/>
    </location>
</feature>
<dbReference type="Proteomes" id="UP000289340">
    <property type="component" value="Chromosome 17"/>
</dbReference>
<evidence type="ECO:0000256" key="1">
    <source>
        <dbReference type="SAM" id="Phobius"/>
    </source>
</evidence>
<dbReference type="GO" id="GO:0003887">
    <property type="term" value="F:DNA-directed DNA polymerase activity"/>
    <property type="evidence" value="ECO:0007669"/>
    <property type="project" value="UniProtKB-EC"/>
</dbReference>
<organism evidence="4 5">
    <name type="scientific">Glycine soja</name>
    <name type="common">Wild soybean</name>
    <dbReference type="NCBI Taxonomy" id="3848"/>
    <lineage>
        <taxon>Eukaryota</taxon>
        <taxon>Viridiplantae</taxon>
        <taxon>Streptophyta</taxon>
        <taxon>Embryophyta</taxon>
        <taxon>Tracheophyta</taxon>
        <taxon>Spermatophyta</taxon>
        <taxon>Magnoliopsida</taxon>
        <taxon>eudicotyledons</taxon>
        <taxon>Gunneridae</taxon>
        <taxon>Pentapetalae</taxon>
        <taxon>rosids</taxon>
        <taxon>fabids</taxon>
        <taxon>Fabales</taxon>
        <taxon>Fabaceae</taxon>
        <taxon>Papilionoideae</taxon>
        <taxon>50 kb inversion clade</taxon>
        <taxon>NPAAA clade</taxon>
        <taxon>indigoferoid/millettioid clade</taxon>
        <taxon>Phaseoleae</taxon>
        <taxon>Glycine</taxon>
        <taxon>Glycine subgen. Soja</taxon>
    </lineage>
</organism>
<evidence type="ECO:0000313" key="5">
    <source>
        <dbReference type="Proteomes" id="UP000289340"/>
    </source>
</evidence>
<dbReference type="EMBL" id="QZWG01000017">
    <property type="protein sequence ID" value="RZB57636.1"/>
    <property type="molecule type" value="Genomic_DNA"/>
</dbReference>
<dbReference type="Pfam" id="PF12874">
    <property type="entry name" value="zf-met"/>
    <property type="match status" value="2"/>
</dbReference>
<accession>A0A445G8Z0</accession>
<keyword evidence="4" id="KW-0808">Transferase</keyword>
<evidence type="ECO:0000313" key="4">
    <source>
        <dbReference type="EMBL" id="RZB57636.1"/>
    </source>
</evidence>
<reference evidence="4 5" key="1">
    <citation type="submission" date="2018-09" db="EMBL/GenBank/DDBJ databases">
        <title>A high-quality reference genome of wild soybean provides a powerful tool to mine soybean genomes.</title>
        <authorList>
            <person name="Xie M."/>
            <person name="Chung C.Y.L."/>
            <person name="Li M.-W."/>
            <person name="Wong F.-L."/>
            <person name="Chan T.-F."/>
            <person name="Lam H.-M."/>
        </authorList>
    </citation>
    <scope>NUCLEOTIDE SEQUENCE [LARGE SCALE GENOMIC DNA]</scope>
    <source>
        <strain evidence="5">cv. W05</strain>
        <tissue evidence="4">Hypocotyl of etiolated seedlings</tissue>
    </source>
</reference>
<dbReference type="InterPro" id="IPR013087">
    <property type="entry name" value="Znf_C2H2_type"/>
</dbReference>